<gene>
    <name evidence="2" type="ORF">NtB2_01403</name>
</gene>
<dbReference type="Pfam" id="PF09911">
    <property type="entry name" value="DUF2140"/>
    <property type="match status" value="1"/>
</dbReference>
<evidence type="ECO:0000313" key="2">
    <source>
        <dbReference type="EMBL" id="GBG97265.1"/>
    </source>
</evidence>
<keyword evidence="1" id="KW-1133">Transmembrane helix</keyword>
<evidence type="ECO:0000313" key="3">
    <source>
        <dbReference type="Proteomes" id="UP000245021"/>
    </source>
</evidence>
<accession>A0A2R5HIB7</accession>
<feature type="transmembrane region" description="Helical" evidence="1">
    <location>
        <begin position="20"/>
        <end position="40"/>
    </location>
</feature>
<keyword evidence="3" id="KW-1185">Reference proteome</keyword>
<keyword evidence="1" id="KW-0812">Transmembrane</keyword>
<dbReference type="InterPro" id="IPR018672">
    <property type="entry name" value="DUF2140"/>
</dbReference>
<comment type="caution">
    <text evidence="2">The sequence shown here is derived from an EMBL/GenBank/DDBJ whole genome shotgun (WGS) entry which is preliminary data.</text>
</comment>
<dbReference type="AlphaFoldDB" id="A0A2R5HIB7"/>
<protein>
    <submittedName>
        <fullName evidence="2">Membrane protein</fullName>
    </submittedName>
</protein>
<keyword evidence="1" id="KW-0472">Membrane</keyword>
<reference evidence="2 3" key="1">
    <citation type="journal article" date="2018" name="Genome Announc.">
        <title>Draft Genome Sequence of Lactococcus sp. Strain NtB2 (JCM 32569), Isolated from the Gut of the Higher Termite Nasutitermes takasagoensis.</title>
        <authorList>
            <person name="Noda S."/>
            <person name="Aihara C."/>
            <person name="Yuki M."/>
            <person name="Ohkuma M."/>
        </authorList>
    </citation>
    <scope>NUCLEOTIDE SEQUENCE [LARGE SCALE GENOMIC DNA]</scope>
    <source>
        <strain evidence="2 3">NtB2</strain>
    </source>
</reference>
<evidence type="ECO:0000256" key="1">
    <source>
        <dbReference type="SAM" id="Phobius"/>
    </source>
</evidence>
<sequence>MRQMKEQKKSQKKSIWKWLFFLLLAINLAGMAFVAVRVLMPRDQATLSQVSAPKDAVKVGQLDLNRDQINQLVNGYLESYQSKEMSYKFYLSNNQAVLEASYQLFGTSVPFYVYFQPLALENGSVALSVTSVSAGSLSLPANTVLSYIKGSLKLPDFVQIDSKNDQIIIELAKASSHNISISANKIDLANDQFSFDLIKK</sequence>
<proteinExistence type="predicted"/>
<dbReference type="Proteomes" id="UP000245021">
    <property type="component" value="Unassembled WGS sequence"/>
</dbReference>
<dbReference type="EMBL" id="BFFO01000009">
    <property type="protein sequence ID" value="GBG97265.1"/>
    <property type="molecule type" value="Genomic_DNA"/>
</dbReference>
<organism evidence="2 3">
    <name type="scientific">Lactococcus termiticola</name>
    <dbReference type="NCBI Taxonomy" id="2169526"/>
    <lineage>
        <taxon>Bacteria</taxon>
        <taxon>Bacillati</taxon>
        <taxon>Bacillota</taxon>
        <taxon>Bacilli</taxon>
        <taxon>Lactobacillales</taxon>
        <taxon>Streptococcaceae</taxon>
        <taxon>Lactococcus</taxon>
    </lineage>
</organism>
<name>A0A2R5HIB7_9LACT</name>
<dbReference type="RefSeq" id="WP_225867058.1">
    <property type="nucleotide sequence ID" value="NZ_BFFO01000009.1"/>
</dbReference>